<dbReference type="InParanoid" id="C4VBP1"/>
<dbReference type="GO" id="GO:0006362">
    <property type="term" value="P:transcription elongation by RNA polymerase I"/>
    <property type="evidence" value="ECO:0007669"/>
    <property type="project" value="TreeGrafter"/>
</dbReference>
<dbReference type="GO" id="GO:0003899">
    <property type="term" value="F:DNA-directed RNA polymerase activity"/>
    <property type="evidence" value="ECO:0007669"/>
    <property type="project" value="InterPro"/>
</dbReference>
<name>C4VBP1_VAIC1</name>
<dbReference type="KEGG" id="nce:NCER_102232"/>
<evidence type="ECO:0000256" key="2">
    <source>
        <dbReference type="ARBA" id="ARBA00020809"/>
    </source>
</evidence>
<evidence type="ECO:0000256" key="1">
    <source>
        <dbReference type="ARBA" id="ARBA00004123"/>
    </source>
</evidence>
<dbReference type="GO" id="GO:0042797">
    <property type="term" value="P:tRNA transcription by RNA polymerase III"/>
    <property type="evidence" value="ECO:0007669"/>
    <property type="project" value="TreeGrafter"/>
</dbReference>
<dbReference type="OMA" id="VRDRGYF"/>
<evidence type="ECO:0000259" key="6">
    <source>
        <dbReference type="Pfam" id="PF01191"/>
    </source>
</evidence>
<sequence>MLEKKRKFFLCRNTLVEMCTERGYTTDQKVLSYDNFIAQFPSCDKDVNSINFVCKNADNLVGIHFIDDEKIGKSSIEKVIETYKSINIYHLILVINQKMSSASQNIVNVSDLKIEIFKDEELMFNITKHVSVPRHRILNDTEKNSILEKLKITVDQMPKILKRDPVCRFLGAESGQVVEITRKSRTAGESIFYKVVEDKIIKVL</sequence>
<dbReference type="GO" id="GO:0005666">
    <property type="term" value="C:RNA polymerase III complex"/>
    <property type="evidence" value="ECO:0007669"/>
    <property type="project" value="TreeGrafter"/>
</dbReference>
<dbReference type="HOGENOM" id="CLU_058320_0_1_1"/>
<keyword evidence="3" id="KW-0804">Transcription</keyword>
<dbReference type="GO" id="GO:0003677">
    <property type="term" value="F:DNA binding"/>
    <property type="evidence" value="ECO:0007669"/>
    <property type="project" value="InterPro"/>
</dbReference>
<dbReference type="GO" id="GO:0005665">
    <property type="term" value="C:RNA polymerase II, core complex"/>
    <property type="evidence" value="ECO:0007669"/>
    <property type="project" value="TreeGrafter"/>
</dbReference>
<dbReference type="HAMAP" id="MF_00025">
    <property type="entry name" value="RNApol_Rpo5_RPB5"/>
    <property type="match status" value="1"/>
</dbReference>
<dbReference type="Proteomes" id="UP000009082">
    <property type="component" value="Unassembled WGS sequence"/>
</dbReference>
<dbReference type="GO" id="GO:0005736">
    <property type="term" value="C:RNA polymerase I complex"/>
    <property type="evidence" value="ECO:0007669"/>
    <property type="project" value="TreeGrafter"/>
</dbReference>
<feature type="domain" description="RNA polymerase Rpb5 N-terminal" evidence="7">
    <location>
        <begin position="5"/>
        <end position="81"/>
    </location>
</feature>
<dbReference type="SUPFAM" id="SSF53036">
    <property type="entry name" value="Eukaryotic RPB5 N-terminal domain"/>
    <property type="match status" value="1"/>
</dbReference>
<dbReference type="VEuPathDB" id="MicrosporidiaDB:NCER_102232"/>
<evidence type="ECO:0000313" key="9">
    <source>
        <dbReference type="Proteomes" id="UP000009082"/>
    </source>
</evidence>
<dbReference type="PANTHER" id="PTHR10535">
    <property type="entry name" value="DNA-DIRECTED RNA POLYMERASES I, II, AND III SUBUNIT RPABC1"/>
    <property type="match status" value="1"/>
</dbReference>
<dbReference type="InterPro" id="IPR036710">
    <property type="entry name" value="RNA_pol_Rpb5_N_sf"/>
</dbReference>
<protein>
    <recommendedName>
        <fullName evidence="2">DNA-directed RNA polymerases I, II, and III subunit RPABC1</fullName>
    </recommendedName>
</protein>
<comment type="similarity">
    <text evidence="5">Belongs to the archaeal Rpo5/eukaryotic RPB5 RNA polymerase subunit family.</text>
</comment>
<dbReference type="Pfam" id="PF01191">
    <property type="entry name" value="RNA_pol_Rpb5_C"/>
    <property type="match status" value="1"/>
</dbReference>
<dbReference type="InterPro" id="IPR000783">
    <property type="entry name" value="RNA_pol_subH/Rpb5_C"/>
</dbReference>
<dbReference type="AlphaFoldDB" id="C4VBP1"/>
<dbReference type="Gene3D" id="3.90.940.20">
    <property type="entry name" value="RPB5-like RNA polymerase subunit"/>
    <property type="match status" value="1"/>
</dbReference>
<dbReference type="NCBIfam" id="NF007129">
    <property type="entry name" value="PRK09570.1"/>
    <property type="match status" value="1"/>
</dbReference>
<dbReference type="OrthoDB" id="248779at2759"/>
<comment type="subcellular location">
    <subcellularLocation>
        <location evidence="1">Nucleus</location>
    </subcellularLocation>
</comment>
<evidence type="ECO:0000313" key="8">
    <source>
        <dbReference type="EMBL" id="EEQ81362.1"/>
    </source>
</evidence>
<keyword evidence="4" id="KW-0539">Nucleus</keyword>
<gene>
    <name evidence="8" type="ORF">NCER_102232</name>
</gene>
<feature type="domain" description="RNA polymerase subunit H/Rpb5 C-terminal" evidence="6">
    <location>
        <begin position="124"/>
        <end position="196"/>
    </location>
</feature>
<dbReference type="InterPro" id="IPR005571">
    <property type="entry name" value="RNA_pol_Rpb5_N"/>
</dbReference>
<proteinExistence type="inferred from homology"/>
<dbReference type="FunCoup" id="C4VBP1">
    <property type="interactions" value="220"/>
</dbReference>
<evidence type="ECO:0000256" key="4">
    <source>
        <dbReference type="ARBA" id="ARBA00023242"/>
    </source>
</evidence>
<dbReference type="SUPFAM" id="SSF55287">
    <property type="entry name" value="RPB5-like RNA polymerase subunit"/>
    <property type="match status" value="1"/>
</dbReference>
<organism evidence="9">
    <name type="scientific">Vairimorpha ceranae (strain BRL01)</name>
    <name type="common">Microsporidian parasite</name>
    <name type="synonym">Nosema ceranae</name>
    <dbReference type="NCBI Taxonomy" id="578460"/>
    <lineage>
        <taxon>Eukaryota</taxon>
        <taxon>Fungi</taxon>
        <taxon>Fungi incertae sedis</taxon>
        <taxon>Microsporidia</taxon>
        <taxon>Nosematidae</taxon>
        <taxon>Vairimorpha</taxon>
    </lineage>
</organism>
<dbReference type="InterPro" id="IPR035913">
    <property type="entry name" value="RPB5-like_sf"/>
</dbReference>
<evidence type="ECO:0000256" key="3">
    <source>
        <dbReference type="ARBA" id="ARBA00023163"/>
    </source>
</evidence>
<dbReference type="Gene3D" id="3.40.1340.10">
    <property type="entry name" value="RNA polymerase, Rpb5, N-terminal domain"/>
    <property type="match status" value="1"/>
</dbReference>
<dbReference type="PIRSF" id="PIRSF000747">
    <property type="entry name" value="RPB5"/>
    <property type="match status" value="1"/>
</dbReference>
<reference evidence="9" key="1">
    <citation type="journal article" date="2009" name="PLoS Pathog.">
        <title>Genomic analyses of the microsporidian Nosema ceranae, an emergent pathogen of honey bees.</title>
        <authorList>
            <person name="Cornman R.S."/>
            <person name="Chen Y.P."/>
            <person name="Schatz M.C."/>
            <person name="Street C."/>
            <person name="Zhao Y."/>
            <person name="Desany B."/>
            <person name="Egholm M."/>
            <person name="Hutchison S."/>
            <person name="Pettis J.S."/>
            <person name="Lipkin W.I."/>
            <person name="Evans J.D."/>
        </authorList>
    </citation>
    <scope>NUCLEOTIDE SEQUENCE [LARGE SCALE GENOMIC DNA]</scope>
    <source>
        <strain evidence="9">BRL01</strain>
    </source>
</reference>
<evidence type="ECO:0000259" key="7">
    <source>
        <dbReference type="Pfam" id="PF03871"/>
    </source>
</evidence>
<dbReference type="PANTHER" id="PTHR10535:SF0">
    <property type="entry name" value="DNA-DIRECTED RNA POLYMERASES I, II, AND III SUBUNIT RPABC1"/>
    <property type="match status" value="1"/>
</dbReference>
<dbReference type="Pfam" id="PF03871">
    <property type="entry name" value="RNA_pol_Rpb5_N"/>
    <property type="match status" value="1"/>
</dbReference>
<dbReference type="EMBL" id="ACOL01000692">
    <property type="protein sequence ID" value="EEQ81362.1"/>
    <property type="molecule type" value="Genomic_DNA"/>
</dbReference>
<accession>C4VBP1</accession>
<evidence type="ECO:0000256" key="5">
    <source>
        <dbReference type="ARBA" id="ARBA00025765"/>
    </source>
</evidence>
<dbReference type="InterPro" id="IPR014381">
    <property type="entry name" value="Arch_Rpo5/euc_Rpb5"/>
</dbReference>
<dbReference type="STRING" id="578460.C4VBP1"/>
<dbReference type="GO" id="GO:0006366">
    <property type="term" value="P:transcription by RNA polymerase II"/>
    <property type="evidence" value="ECO:0007669"/>
    <property type="project" value="TreeGrafter"/>
</dbReference>